<dbReference type="SUPFAM" id="SSF52172">
    <property type="entry name" value="CheY-like"/>
    <property type="match status" value="1"/>
</dbReference>
<dbReference type="InterPro" id="IPR011006">
    <property type="entry name" value="CheY-like_superfamily"/>
</dbReference>
<evidence type="ECO:0000313" key="6">
    <source>
        <dbReference type="Proteomes" id="UP000316291"/>
    </source>
</evidence>
<evidence type="ECO:0000256" key="1">
    <source>
        <dbReference type="ARBA" id="ARBA00022553"/>
    </source>
</evidence>
<comment type="caution">
    <text evidence="5">The sequence shown here is derived from an EMBL/GenBank/DDBJ whole genome shotgun (WGS) entry which is preliminary data.</text>
</comment>
<dbReference type="InterPro" id="IPR050595">
    <property type="entry name" value="Bact_response_regulator"/>
</dbReference>
<dbReference type="GO" id="GO:0000160">
    <property type="term" value="P:phosphorelay signal transduction system"/>
    <property type="evidence" value="ECO:0007669"/>
    <property type="project" value="InterPro"/>
</dbReference>
<dbReference type="Pfam" id="PF00072">
    <property type="entry name" value="Response_reg"/>
    <property type="match status" value="1"/>
</dbReference>
<name>A0A562QX30_9BRAD</name>
<evidence type="ECO:0000259" key="4">
    <source>
        <dbReference type="PROSITE" id="PS50110"/>
    </source>
</evidence>
<dbReference type="Proteomes" id="UP000316291">
    <property type="component" value="Unassembled WGS sequence"/>
</dbReference>
<keyword evidence="6" id="KW-1185">Reference proteome</keyword>
<dbReference type="AlphaFoldDB" id="A0A562QX30"/>
<gene>
    <name evidence="5" type="ORF">IQ16_07220</name>
</gene>
<dbReference type="EMBL" id="VLLA01000026">
    <property type="protein sequence ID" value="TWI61342.1"/>
    <property type="molecule type" value="Genomic_DNA"/>
</dbReference>
<accession>A0A562QX30</accession>
<dbReference type="Gene3D" id="3.40.50.2300">
    <property type="match status" value="1"/>
</dbReference>
<evidence type="ECO:0000256" key="3">
    <source>
        <dbReference type="SAM" id="MobiDB-lite"/>
    </source>
</evidence>
<dbReference type="PANTHER" id="PTHR44591">
    <property type="entry name" value="STRESS RESPONSE REGULATOR PROTEIN 1"/>
    <property type="match status" value="1"/>
</dbReference>
<protein>
    <submittedName>
        <fullName evidence="5">Response regulator receiver domain-containing protein</fullName>
    </submittedName>
</protein>
<dbReference type="SMART" id="SM00448">
    <property type="entry name" value="REC"/>
    <property type="match status" value="1"/>
</dbReference>
<dbReference type="OrthoDB" id="7774278at2"/>
<sequence length="159" mass="17088">MTQASVSDRYDVAAPTERSPDDKVTPDTDEASGAVTQQGRVLIVEDDFLIAMQAETALLDAGFQVTGIATTAEEALAMAREHKPALVIMDIRLAGRRDGVDAAGDLFRELGLRCVFATAHDDLLTRARAEPFAPLGWLSKPYTMGSLTSLVREALARPS</sequence>
<dbReference type="PANTHER" id="PTHR44591:SF18">
    <property type="entry name" value="REGULATORY PROTEIN"/>
    <property type="match status" value="1"/>
</dbReference>
<keyword evidence="1 2" id="KW-0597">Phosphoprotein</keyword>
<proteinExistence type="predicted"/>
<reference evidence="5 6" key="1">
    <citation type="journal article" date="2015" name="Stand. Genomic Sci.">
        <title>Genomic Encyclopedia of Bacterial and Archaeal Type Strains, Phase III: the genomes of soil and plant-associated and newly described type strains.</title>
        <authorList>
            <person name="Whitman W.B."/>
            <person name="Woyke T."/>
            <person name="Klenk H.P."/>
            <person name="Zhou Y."/>
            <person name="Lilburn T.G."/>
            <person name="Beck B.J."/>
            <person name="De Vos P."/>
            <person name="Vandamme P."/>
            <person name="Eisen J.A."/>
            <person name="Garrity G."/>
            <person name="Hugenholtz P."/>
            <person name="Kyrpides N.C."/>
        </authorList>
    </citation>
    <scope>NUCLEOTIDE SEQUENCE [LARGE SCALE GENOMIC DNA]</scope>
    <source>
        <strain evidence="5 6">CGMCC 1.10948</strain>
    </source>
</reference>
<organism evidence="5 6">
    <name type="scientific">Bradyrhizobium huanghuaihaiense</name>
    <dbReference type="NCBI Taxonomy" id="990078"/>
    <lineage>
        <taxon>Bacteria</taxon>
        <taxon>Pseudomonadati</taxon>
        <taxon>Pseudomonadota</taxon>
        <taxon>Alphaproteobacteria</taxon>
        <taxon>Hyphomicrobiales</taxon>
        <taxon>Nitrobacteraceae</taxon>
        <taxon>Bradyrhizobium</taxon>
    </lineage>
</organism>
<evidence type="ECO:0000256" key="2">
    <source>
        <dbReference type="PROSITE-ProRule" id="PRU00169"/>
    </source>
</evidence>
<feature type="domain" description="Response regulatory" evidence="4">
    <location>
        <begin position="40"/>
        <end position="155"/>
    </location>
</feature>
<dbReference type="PROSITE" id="PS50110">
    <property type="entry name" value="RESPONSE_REGULATORY"/>
    <property type="match status" value="1"/>
</dbReference>
<evidence type="ECO:0000313" key="5">
    <source>
        <dbReference type="EMBL" id="TWI61342.1"/>
    </source>
</evidence>
<dbReference type="RefSeq" id="WP_018644853.1">
    <property type="nucleotide sequence ID" value="NZ_VLLA01000026.1"/>
</dbReference>
<feature type="region of interest" description="Disordered" evidence="3">
    <location>
        <begin position="1"/>
        <end position="33"/>
    </location>
</feature>
<feature type="modified residue" description="4-aspartylphosphate" evidence="2">
    <location>
        <position position="90"/>
    </location>
</feature>
<dbReference type="InterPro" id="IPR001789">
    <property type="entry name" value="Sig_transdc_resp-reg_receiver"/>
</dbReference>